<gene>
    <name evidence="1" type="ORF">BDR25DRAFT_305745</name>
</gene>
<sequence length="481" mass="55100">MHDLEFYHYCAGPTLASRFDNEFWSRISLQMAYTEPAVRHALVALGYLSRQETGSLKHARLGFTNGDKRKLFLLHYNKSVRHLVHRIAEPSYSPEIGLVTCVLFVCIEFLRADYHTAFTHMRNGLKIISELRQTRQTDSPIQTPEGIQSGSTTPTDMIEEKLVPMFIRGMASALLYGVSVEDDFAVPCPLPQSFQERRFTSIREAQSSYHEIRNAAIVFTRQMAIKLIQLIPVTVEDFLRRYGILECHRAWYEAFQELECSQILSLEDKVTISALKLSYYATYIFAACATDVRQMSFDAHLSSFKALLHHAKIVFNFMDLGNLEDPQAKPSSRSAAANFTFEISIIPSLYFTATRCRCPTTRREAVSLLSLNPPREGLWDPEQHVVVSNRVIEIEEMEVDEKGWPTEEMRLWSTVIDANMDQTGGFWVDFLPAKWVGSFDGEGRQRLRSEWFVLGEPWTSPPSRYSDPLRIMFSPNTAPLH</sequence>
<evidence type="ECO:0000313" key="2">
    <source>
        <dbReference type="Proteomes" id="UP000799755"/>
    </source>
</evidence>
<keyword evidence="2" id="KW-1185">Reference proteome</keyword>
<accession>A0ACB6QM32</accession>
<comment type="caution">
    <text evidence="1">The sequence shown here is derived from an EMBL/GenBank/DDBJ whole genome shotgun (WGS) entry which is preliminary data.</text>
</comment>
<organism evidence="1 2">
    <name type="scientific">Lindgomyces ingoldianus</name>
    <dbReference type="NCBI Taxonomy" id="673940"/>
    <lineage>
        <taxon>Eukaryota</taxon>
        <taxon>Fungi</taxon>
        <taxon>Dikarya</taxon>
        <taxon>Ascomycota</taxon>
        <taxon>Pezizomycotina</taxon>
        <taxon>Dothideomycetes</taxon>
        <taxon>Pleosporomycetidae</taxon>
        <taxon>Pleosporales</taxon>
        <taxon>Lindgomycetaceae</taxon>
        <taxon>Lindgomyces</taxon>
    </lineage>
</organism>
<proteinExistence type="predicted"/>
<dbReference type="Proteomes" id="UP000799755">
    <property type="component" value="Unassembled WGS sequence"/>
</dbReference>
<reference evidence="1" key="1">
    <citation type="journal article" date="2020" name="Stud. Mycol.">
        <title>101 Dothideomycetes genomes: a test case for predicting lifestyles and emergence of pathogens.</title>
        <authorList>
            <person name="Haridas S."/>
            <person name="Albert R."/>
            <person name="Binder M."/>
            <person name="Bloem J."/>
            <person name="Labutti K."/>
            <person name="Salamov A."/>
            <person name="Andreopoulos B."/>
            <person name="Baker S."/>
            <person name="Barry K."/>
            <person name="Bills G."/>
            <person name="Bluhm B."/>
            <person name="Cannon C."/>
            <person name="Castanera R."/>
            <person name="Culley D."/>
            <person name="Daum C."/>
            <person name="Ezra D."/>
            <person name="Gonzalez J."/>
            <person name="Henrissat B."/>
            <person name="Kuo A."/>
            <person name="Liang C."/>
            <person name="Lipzen A."/>
            <person name="Lutzoni F."/>
            <person name="Magnuson J."/>
            <person name="Mondo S."/>
            <person name="Nolan M."/>
            <person name="Ohm R."/>
            <person name="Pangilinan J."/>
            <person name="Park H.-J."/>
            <person name="Ramirez L."/>
            <person name="Alfaro M."/>
            <person name="Sun H."/>
            <person name="Tritt A."/>
            <person name="Yoshinaga Y."/>
            <person name="Zwiers L.-H."/>
            <person name="Turgeon B."/>
            <person name="Goodwin S."/>
            <person name="Spatafora J."/>
            <person name="Crous P."/>
            <person name="Grigoriev I."/>
        </authorList>
    </citation>
    <scope>NUCLEOTIDE SEQUENCE</scope>
    <source>
        <strain evidence="1">ATCC 200398</strain>
    </source>
</reference>
<protein>
    <submittedName>
        <fullName evidence="1">Uncharacterized protein</fullName>
    </submittedName>
</protein>
<evidence type="ECO:0000313" key="1">
    <source>
        <dbReference type="EMBL" id="KAF2467367.1"/>
    </source>
</evidence>
<name>A0ACB6QM32_9PLEO</name>
<dbReference type="EMBL" id="MU003521">
    <property type="protein sequence ID" value="KAF2467367.1"/>
    <property type="molecule type" value="Genomic_DNA"/>
</dbReference>